<name>A0ACC3MNX4_9PEZI</name>
<gene>
    <name evidence="1" type="ORF">LTR37_016145</name>
</gene>
<reference evidence="1" key="1">
    <citation type="submission" date="2023-07" db="EMBL/GenBank/DDBJ databases">
        <title>Black Yeasts Isolated from many extreme environments.</title>
        <authorList>
            <person name="Coleine C."/>
            <person name="Stajich J.E."/>
            <person name="Selbmann L."/>
        </authorList>
    </citation>
    <scope>NUCLEOTIDE SEQUENCE</scope>
    <source>
        <strain evidence="1">CCFEE 5714</strain>
    </source>
</reference>
<keyword evidence="2" id="KW-1185">Reference proteome</keyword>
<dbReference type="EMBL" id="JAUTXU010000189">
    <property type="protein sequence ID" value="KAK3700142.1"/>
    <property type="molecule type" value="Genomic_DNA"/>
</dbReference>
<comment type="caution">
    <text evidence="1">The sequence shown here is derived from an EMBL/GenBank/DDBJ whole genome shotgun (WGS) entry which is preliminary data.</text>
</comment>
<dbReference type="Proteomes" id="UP001281147">
    <property type="component" value="Unassembled WGS sequence"/>
</dbReference>
<accession>A0ACC3MNX4</accession>
<proteinExistence type="predicted"/>
<evidence type="ECO:0000313" key="1">
    <source>
        <dbReference type="EMBL" id="KAK3700142.1"/>
    </source>
</evidence>
<sequence>MPKRKRNDAPAAEDEPTANDGASKRPKRGRKDEVDESSKKTTATQDQSVQVFTVSSSKGKDIACERRSATDNTPALIFTHGAGGGLSNPATALFADGFAEVSPVTMFKGNMNLKARVNSFQAVIGHEEAQASALGGRSMGARAAVLTAQESEAQTKALVLASYPMVGASKGDSREQILLDLPEGIDVLFISGSKDSMCDLKHLHKVVKKMKARSWICEVTDADHGMGLKPKVGEEPMRKHMGKLAAQWLLDRDEGKRYCTISWDKDEGEVTLSGWQKDAG</sequence>
<organism evidence="1 2">
    <name type="scientific">Vermiconidia calcicola</name>
    <dbReference type="NCBI Taxonomy" id="1690605"/>
    <lineage>
        <taxon>Eukaryota</taxon>
        <taxon>Fungi</taxon>
        <taxon>Dikarya</taxon>
        <taxon>Ascomycota</taxon>
        <taxon>Pezizomycotina</taxon>
        <taxon>Dothideomycetes</taxon>
        <taxon>Dothideomycetidae</taxon>
        <taxon>Mycosphaerellales</taxon>
        <taxon>Extremaceae</taxon>
        <taxon>Vermiconidia</taxon>
    </lineage>
</organism>
<evidence type="ECO:0000313" key="2">
    <source>
        <dbReference type="Proteomes" id="UP001281147"/>
    </source>
</evidence>
<protein>
    <submittedName>
        <fullName evidence="1">Uncharacterized protein</fullName>
    </submittedName>
</protein>